<dbReference type="Pfam" id="PF01037">
    <property type="entry name" value="AsnC_trans_reg"/>
    <property type="match status" value="1"/>
</dbReference>
<feature type="domain" description="HTH iclR-type" evidence="2">
    <location>
        <begin position="10"/>
        <end position="54"/>
    </location>
</feature>
<dbReference type="InterPro" id="IPR036388">
    <property type="entry name" value="WH-like_DNA-bd_sf"/>
</dbReference>
<keyword evidence="4" id="KW-1185">Reference proteome</keyword>
<dbReference type="InterPro" id="IPR005471">
    <property type="entry name" value="Tscrpt_reg_IclR_N"/>
</dbReference>
<dbReference type="GO" id="GO:0043200">
    <property type="term" value="P:response to amino acid"/>
    <property type="evidence" value="ECO:0007669"/>
    <property type="project" value="TreeGrafter"/>
</dbReference>
<dbReference type="RefSeq" id="WP_124197582.1">
    <property type="nucleotide sequence ID" value="NZ_REGA01000030.1"/>
</dbReference>
<dbReference type="Pfam" id="PF09339">
    <property type="entry name" value="HTH_IclR"/>
    <property type="match status" value="1"/>
</dbReference>
<dbReference type="GO" id="GO:0006355">
    <property type="term" value="P:regulation of DNA-templated transcription"/>
    <property type="evidence" value="ECO:0007669"/>
    <property type="project" value="InterPro"/>
</dbReference>
<feature type="domain" description="Transcription regulator AsnC/Lrp ligand binding" evidence="1">
    <location>
        <begin position="73"/>
        <end position="143"/>
    </location>
</feature>
<evidence type="ECO:0000313" key="4">
    <source>
        <dbReference type="Proteomes" id="UP000282323"/>
    </source>
</evidence>
<dbReference type="GO" id="GO:0005829">
    <property type="term" value="C:cytosol"/>
    <property type="evidence" value="ECO:0007669"/>
    <property type="project" value="TreeGrafter"/>
</dbReference>
<evidence type="ECO:0000259" key="2">
    <source>
        <dbReference type="Pfam" id="PF09339"/>
    </source>
</evidence>
<dbReference type="PANTHER" id="PTHR30154">
    <property type="entry name" value="LEUCINE-RESPONSIVE REGULATORY PROTEIN"/>
    <property type="match status" value="1"/>
</dbReference>
<dbReference type="SUPFAM" id="SSF54909">
    <property type="entry name" value="Dimeric alpha+beta barrel"/>
    <property type="match status" value="1"/>
</dbReference>
<dbReference type="InterPro" id="IPR036390">
    <property type="entry name" value="WH_DNA-bd_sf"/>
</dbReference>
<dbReference type="SUPFAM" id="SSF46785">
    <property type="entry name" value="Winged helix' DNA-binding domain"/>
    <property type="match status" value="1"/>
</dbReference>
<protein>
    <submittedName>
        <fullName evidence="3">Lrp/AsnC family transcriptional regulator</fullName>
    </submittedName>
</protein>
<dbReference type="AlphaFoldDB" id="A0A3N6P394"/>
<evidence type="ECO:0000259" key="1">
    <source>
        <dbReference type="Pfam" id="PF01037"/>
    </source>
</evidence>
<dbReference type="InterPro" id="IPR011008">
    <property type="entry name" value="Dimeric_a/b-barrel"/>
</dbReference>
<dbReference type="Proteomes" id="UP000282323">
    <property type="component" value="Unassembled WGS sequence"/>
</dbReference>
<reference evidence="3 4" key="1">
    <citation type="submission" date="2018-10" db="EMBL/GenBank/DDBJ databases">
        <title>Natrarchaeobius chitinivorans gen. nov., sp. nov., and Natrarchaeobius haloalkaliphilus sp. nov., alkaliphilic, chitin-utilizing haloarchaea from hypersaline alkaline lakes.</title>
        <authorList>
            <person name="Sorokin D.Y."/>
            <person name="Elcheninov A.G."/>
            <person name="Kostrikina N.A."/>
            <person name="Bale N.J."/>
            <person name="Sinninghe Damste J.S."/>
            <person name="Khijniak T.V."/>
            <person name="Kublanov I.V."/>
            <person name="Toshchakov S.V."/>
        </authorList>
    </citation>
    <scope>NUCLEOTIDE SEQUENCE [LARGE SCALE GENOMIC DNA]</scope>
    <source>
        <strain evidence="3 4">AArcht4T</strain>
    </source>
</reference>
<dbReference type="Gene3D" id="1.10.10.10">
    <property type="entry name" value="Winged helix-like DNA-binding domain superfamily/Winged helix DNA-binding domain"/>
    <property type="match status" value="1"/>
</dbReference>
<proteinExistence type="predicted"/>
<dbReference type="GO" id="GO:0043565">
    <property type="term" value="F:sequence-specific DNA binding"/>
    <property type="evidence" value="ECO:0007669"/>
    <property type="project" value="TreeGrafter"/>
</dbReference>
<dbReference type="InterPro" id="IPR019887">
    <property type="entry name" value="Tscrpt_reg_AsnC/Lrp_C"/>
</dbReference>
<comment type="caution">
    <text evidence="3">The sequence shown here is derived from an EMBL/GenBank/DDBJ whole genome shotgun (WGS) entry which is preliminary data.</text>
</comment>
<dbReference type="Gene3D" id="3.30.70.920">
    <property type="match status" value="1"/>
</dbReference>
<dbReference type="SMART" id="SM00344">
    <property type="entry name" value="HTH_ASNC"/>
    <property type="match status" value="1"/>
</dbReference>
<dbReference type="OrthoDB" id="183514at2157"/>
<dbReference type="PANTHER" id="PTHR30154:SF34">
    <property type="entry name" value="TRANSCRIPTIONAL REGULATOR AZLB"/>
    <property type="match status" value="1"/>
</dbReference>
<sequence length="174" mass="19452">MSPTLDKRDIDILFAIAEQQTPSTEAIHQSTGIPKSTVHYRLQSLKDDGVLTNDLYELDREKLGLEITVISEIRAEYGEGYHERIGKQLGEVEGINQVYFTMGDTDFIIIARLSSRDDVEELIGKFESIDGVERSSSKFAISTIKENVSVSNLQDYTKEKLLDAQDASDSDGTE</sequence>
<dbReference type="EMBL" id="REGA01000030">
    <property type="protein sequence ID" value="RQG89725.1"/>
    <property type="molecule type" value="Genomic_DNA"/>
</dbReference>
<name>A0A3N6P394_NATCH</name>
<evidence type="ECO:0000313" key="3">
    <source>
        <dbReference type="EMBL" id="RQG89725.1"/>
    </source>
</evidence>
<gene>
    <name evidence="3" type="ORF">EA473_21440</name>
</gene>
<accession>A0A3N6P394</accession>
<organism evidence="3 4">
    <name type="scientific">Natrarchaeobius chitinivorans</name>
    <dbReference type="NCBI Taxonomy" id="1679083"/>
    <lineage>
        <taxon>Archaea</taxon>
        <taxon>Methanobacteriati</taxon>
        <taxon>Methanobacteriota</taxon>
        <taxon>Stenosarchaea group</taxon>
        <taxon>Halobacteria</taxon>
        <taxon>Halobacteriales</taxon>
        <taxon>Natrialbaceae</taxon>
        <taxon>Natrarchaeobius</taxon>
    </lineage>
</organism>
<dbReference type="InterPro" id="IPR019888">
    <property type="entry name" value="Tscrpt_reg_AsnC-like"/>
</dbReference>